<proteinExistence type="predicted"/>
<dbReference type="EMBL" id="AP025300">
    <property type="protein sequence ID" value="BDD02287.1"/>
    <property type="molecule type" value="Genomic_DNA"/>
</dbReference>
<dbReference type="Proteomes" id="UP001354989">
    <property type="component" value="Plasmid pPP8"/>
</dbReference>
<evidence type="ECO:0000313" key="2">
    <source>
        <dbReference type="Proteomes" id="UP001354989"/>
    </source>
</evidence>
<geneLocation type="plasmid" evidence="1 2">
    <name>pPP8</name>
</geneLocation>
<reference evidence="1 2" key="1">
    <citation type="submission" date="2021-12" db="EMBL/GenBank/DDBJ databases">
        <title>Genome sequencing of bacteria with rrn-lacking chromosome and rrn-plasmid.</title>
        <authorList>
            <person name="Anda M."/>
            <person name="Iwasaki W."/>
        </authorList>
    </citation>
    <scope>NUCLEOTIDE SEQUENCE [LARGE SCALE GENOMIC DNA]</scope>
    <source>
        <strain evidence="1 2">NBRC 101262</strain>
        <plasmid evidence="1 2">pPP8</plasmid>
    </source>
</reference>
<organism evidence="1 2">
    <name type="scientific">Persicobacter psychrovividus</name>
    <dbReference type="NCBI Taxonomy" id="387638"/>
    <lineage>
        <taxon>Bacteria</taxon>
        <taxon>Pseudomonadati</taxon>
        <taxon>Bacteroidota</taxon>
        <taxon>Cytophagia</taxon>
        <taxon>Cytophagales</taxon>
        <taxon>Persicobacteraceae</taxon>
        <taxon>Persicobacter</taxon>
    </lineage>
</organism>
<gene>
    <name evidence="1" type="ORF">PEPS_45670</name>
</gene>
<protein>
    <submittedName>
        <fullName evidence="1">Uncharacterized protein</fullName>
    </submittedName>
</protein>
<keyword evidence="1" id="KW-0614">Plasmid</keyword>
<keyword evidence="2" id="KW-1185">Reference proteome</keyword>
<evidence type="ECO:0000313" key="1">
    <source>
        <dbReference type="EMBL" id="BDD02287.1"/>
    </source>
</evidence>
<name>A0ABM7VMR1_9BACT</name>
<accession>A0ABM7VMR1</accession>
<sequence>MLKKISKGIHDYYRKTACPFMLKLKINKGQLIILHFDHSLTLLSLQYLTNYFHQRGLFV</sequence>